<sequence length="359" mass="39379">MQQKFFVKPFAVAGDRETVPDEIQTTGDVSYEQGYGYDYQRDQAIDPLAKPIERNKHNAILHDITEAVQQYQVFGTPEWITAEDNGGIAYPYAHRARVRYRASETDPWDVYESLVDNNTTEPSDATKWAIVVSAVASSEQAVTGTDNNTIMTPLRVAQTLTQYATQDWVNKNAVQTERDGTIYKLTTNNEKNSAWVTVGPNNLGRIWTDRDFDPGVFFKKDGSVAMTGGVNMNGQPIYNLPAPINGADAATVNWTHVNFQPKGHYTIADTGGTIGFGWVSGEGLTARIDGTYYGRVWTRSQFDPLTYGAIGCTGISGVNGNPGNIYTGSDVNMPNGTWLCTANVPLPSGGWLCSYVRIA</sequence>
<protein>
    <submittedName>
        <fullName evidence="1">Uncharacterized protein</fullName>
    </submittedName>
</protein>
<name>A0A2P5KA51_9BURK</name>
<dbReference type="RefSeq" id="WP_104077570.1">
    <property type="nucleotide sequence ID" value="NZ_CP062178.1"/>
</dbReference>
<dbReference type="AlphaFoldDB" id="A0A2P5KA51"/>
<gene>
    <name evidence="1" type="ORF">B0O95_107114</name>
</gene>
<dbReference type="EMBL" id="PRDW01000007">
    <property type="protein sequence ID" value="PPB83598.1"/>
    <property type="molecule type" value="Genomic_DNA"/>
</dbReference>
<organism evidence="1 2">
    <name type="scientific">Mycetohabitans endofungorum</name>
    <dbReference type="NCBI Taxonomy" id="417203"/>
    <lineage>
        <taxon>Bacteria</taxon>
        <taxon>Pseudomonadati</taxon>
        <taxon>Pseudomonadota</taxon>
        <taxon>Betaproteobacteria</taxon>
        <taxon>Burkholderiales</taxon>
        <taxon>Burkholderiaceae</taxon>
        <taxon>Mycetohabitans</taxon>
    </lineage>
</organism>
<comment type="caution">
    <text evidence="1">The sequence shown here is derived from an EMBL/GenBank/DDBJ whole genome shotgun (WGS) entry which is preliminary data.</text>
</comment>
<dbReference type="OrthoDB" id="9810174at2"/>
<evidence type="ECO:0000313" key="1">
    <source>
        <dbReference type="EMBL" id="PPB83598.1"/>
    </source>
</evidence>
<reference evidence="1 2" key="1">
    <citation type="submission" date="2018-01" db="EMBL/GenBank/DDBJ databases">
        <title>Genomic Encyclopedia of Type Strains, Phase III (KMG-III): the genomes of soil and plant-associated and newly described type strains.</title>
        <authorList>
            <person name="Whitman W."/>
        </authorList>
    </citation>
    <scope>NUCLEOTIDE SEQUENCE [LARGE SCALE GENOMIC DNA]</scope>
    <source>
        <strain evidence="1 2">HKI456</strain>
    </source>
</reference>
<keyword evidence="2" id="KW-1185">Reference proteome</keyword>
<accession>A0A2P5KA51</accession>
<dbReference type="Proteomes" id="UP000243096">
    <property type="component" value="Unassembled WGS sequence"/>
</dbReference>
<evidence type="ECO:0000313" key="2">
    <source>
        <dbReference type="Proteomes" id="UP000243096"/>
    </source>
</evidence>
<proteinExistence type="predicted"/>